<dbReference type="Gene3D" id="1.20.120.1320">
    <property type="entry name" value="Aspartokinase, catalytic domain"/>
    <property type="match status" value="1"/>
</dbReference>
<evidence type="ECO:0000256" key="2">
    <source>
        <dbReference type="ARBA" id="ARBA00010122"/>
    </source>
</evidence>
<dbReference type="GO" id="GO:0009089">
    <property type="term" value="P:lysine biosynthetic process via diaminopimelate"/>
    <property type="evidence" value="ECO:0007669"/>
    <property type="project" value="UniProtKB-UniPathway"/>
</dbReference>
<keyword evidence="4" id="KW-0547">Nucleotide-binding</keyword>
<dbReference type="Proteomes" id="UP000196531">
    <property type="component" value="Unassembled WGS sequence"/>
</dbReference>
<dbReference type="NCBIfam" id="TIGR00657">
    <property type="entry name" value="asp_kinases"/>
    <property type="match status" value="1"/>
</dbReference>
<dbReference type="InterPro" id="IPR042199">
    <property type="entry name" value="AsparK_Bifunc_asparK/hSer_DH"/>
</dbReference>
<comment type="caution">
    <text evidence="10">The sequence shown here is derived from an EMBL/GenBank/DDBJ whole genome shotgun (WGS) entry which is preliminary data.</text>
</comment>
<dbReference type="PANTHER" id="PTHR21499">
    <property type="entry name" value="ASPARTATE KINASE"/>
    <property type="match status" value="1"/>
</dbReference>
<comment type="similarity">
    <text evidence="2 7">Belongs to the aspartokinase family.</text>
</comment>
<dbReference type="GO" id="GO:0009088">
    <property type="term" value="P:threonine biosynthetic process"/>
    <property type="evidence" value="ECO:0007669"/>
    <property type="project" value="UniProtKB-UniPathway"/>
</dbReference>
<comment type="pathway">
    <text evidence="8">Amino-acid biosynthesis; L-threonine biosynthesis; L-threonine from L-aspartate: step 1/5.</text>
</comment>
<evidence type="ECO:0000256" key="8">
    <source>
        <dbReference type="RuleBase" id="RU004249"/>
    </source>
</evidence>
<dbReference type="PROSITE" id="PS00324">
    <property type="entry name" value="ASPARTOKINASE"/>
    <property type="match status" value="1"/>
</dbReference>
<dbReference type="EMBL" id="MAAO01000006">
    <property type="protein sequence ID" value="OUR96523.1"/>
    <property type="molecule type" value="Genomic_DNA"/>
</dbReference>
<comment type="catalytic activity">
    <reaction evidence="7">
        <text>L-aspartate + ATP = 4-phospho-L-aspartate + ADP</text>
        <dbReference type="Rhea" id="RHEA:23776"/>
        <dbReference type="ChEBI" id="CHEBI:29991"/>
        <dbReference type="ChEBI" id="CHEBI:30616"/>
        <dbReference type="ChEBI" id="CHEBI:57535"/>
        <dbReference type="ChEBI" id="CHEBI:456216"/>
        <dbReference type="EC" id="2.7.2.4"/>
    </reaction>
</comment>
<evidence type="ECO:0000256" key="7">
    <source>
        <dbReference type="RuleBase" id="RU003448"/>
    </source>
</evidence>
<dbReference type="InterPro" id="IPR001341">
    <property type="entry name" value="Asp_kinase"/>
</dbReference>
<dbReference type="Pfam" id="PF00696">
    <property type="entry name" value="AA_kinase"/>
    <property type="match status" value="1"/>
</dbReference>
<dbReference type="AlphaFoldDB" id="A0A1Y5F6J7"/>
<dbReference type="GO" id="GO:0005829">
    <property type="term" value="C:cytosol"/>
    <property type="evidence" value="ECO:0007669"/>
    <property type="project" value="TreeGrafter"/>
</dbReference>
<dbReference type="SUPFAM" id="SSF53633">
    <property type="entry name" value="Carbamate kinase-like"/>
    <property type="match status" value="1"/>
</dbReference>
<sequence>MKVFKFGGSSVKDATAMKAVSKIIIDNDDCRIVVISATKNTTNELELIAKESIHSIPKSQELWDKTISRHREIANDLQIDCEFQDLDSEVLELIGKFNKCQMISSEYMDQLYSIGERLSTRILSEYLTSHHSKTVLYKDVREVLITNDNWSKASPLITEIQDAFDLKWKEILKNSLIVTQGFVGVTTEGRTTTLGREGSDFTATILGESLGANEVIIWTDVTGVATSDPRVVENTKFIKKLNYVEASVLAKLGAKVLFERTLEPAIRKGFSVIVKSTLTPSELGSVISDSPPHNGPMAVTTQGDILSIVGDKLLSEKAHCSKRLLEMNQIDYHVHEQEDHFICFKIPSSQMDKALDVVHCWVLEFHQNE</sequence>
<evidence type="ECO:0000256" key="5">
    <source>
        <dbReference type="ARBA" id="ARBA00022777"/>
    </source>
</evidence>
<evidence type="ECO:0000313" key="10">
    <source>
        <dbReference type="EMBL" id="OUR96523.1"/>
    </source>
</evidence>
<feature type="domain" description="Aspartate/glutamate/uridylate kinase" evidence="9">
    <location>
        <begin position="2"/>
        <end position="275"/>
    </location>
</feature>
<dbReference type="UniPathway" id="UPA00034">
    <property type="reaction ID" value="UER00015"/>
</dbReference>
<dbReference type="InterPro" id="IPR001048">
    <property type="entry name" value="Asp/Glu/Uridylate_kinase"/>
</dbReference>
<evidence type="ECO:0000256" key="3">
    <source>
        <dbReference type="ARBA" id="ARBA00022679"/>
    </source>
</evidence>
<dbReference type="UniPathway" id="UPA00050">
    <property type="reaction ID" value="UER00461"/>
</dbReference>
<gene>
    <name evidence="10" type="ORF">A9Q84_09240</name>
</gene>
<comment type="pathway">
    <text evidence="1 8">Amino-acid biosynthesis; L-lysine biosynthesis via DAP pathway; (S)-tetrahydrodipicolinate from L-aspartate: step 1/4.</text>
</comment>
<dbReference type="GO" id="GO:0004072">
    <property type="term" value="F:aspartate kinase activity"/>
    <property type="evidence" value="ECO:0007669"/>
    <property type="project" value="UniProtKB-EC"/>
</dbReference>
<keyword evidence="5 7" id="KW-0418">Kinase</keyword>
<comment type="pathway">
    <text evidence="8">Amino-acid biosynthesis; L-methionine biosynthesis via de novo pathway; L-homoserine from L-aspartate: step 1/3.</text>
</comment>
<dbReference type="UniPathway" id="UPA00051">
    <property type="reaction ID" value="UER00462"/>
</dbReference>
<dbReference type="GO" id="GO:0009090">
    <property type="term" value="P:homoserine biosynthetic process"/>
    <property type="evidence" value="ECO:0007669"/>
    <property type="project" value="TreeGrafter"/>
</dbReference>
<keyword evidence="6" id="KW-0067">ATP-binding</keyword>
<evidence type="ECO:0000256" key="1">
    <source>
        <dbReference type="ARBA" id="ARBA00004766"/>
    </source>
</evidence>
<dbReference type="PANTHER" id="PTHR21499:SF59">
    <property type="entry name" value="ASPARTOKINASE"/>
    <property type="match status" value="1"/>
</dbReference>
<protein>
    <recommendedName>
        <fullName evidence="7">Aspartokinase</fullName>
        <ecNumber evidence="7">2.7.2.4</ecNumber>
    </recommendedName>
</protein>
<dbReference type="InterPro" id="IPR036393">
    <property type="entry name" value="AceGlu_kinase-like_sf"/>
</dbReference>
<keyword evidence="3 7" id="KW-0808">Transferase</keyword>
<dbReference type="EC" id="2.7.2.4" evidence="7"/>
<evidence type="ECO:0000256" key="6">
    <source>
        <dbReference type="ARBA" id="ARBA00022840"/>
    </source>
</evidence>
<name>A0A1Y5F6J7_9BACT</name>
<proteinExistence type="inferred from homology"/>
<evidence type="ECO:0000259" key="9">
    <source>
        <dbReference type="Pfam" id="PF00696"/>
    </source>
</evidence>
<organism evidence="10 11">
    <name type="scientific">Halobacteriovorax marinus</name>
    <dbReference type="NCBI Taxonomy" id="97084"/>
    <lineage>
        <taxon>Bacteria</taxon>
        <taxon>Pseudomonadati</taxon>
        <taxon>Bdellovibrionota</taxon>
        <taxon>Bacteriovoracia</taxon>
        <taxon>Bacteriovoracales</taxon>
        <taxon>Halobacteriovoraceae</taxon>
        <taxon>Halobacteriovorax</taxon>
    </lineage>
</organism>
<keyword evidence="8" id="KW-0028">Amino-acid biosynthesis</keyword>
<accession>A0A1Y5F6J7</accession>
<reference evidence="11" key="1">
    <citation type="journal article" date="2017" name="Proc. Natl. Acad. Sci. U.S.A.">
        <title>Simulation of Deepwater Horizon oil plume reveals substrate specialization within a complex community of hydrocarbon-degraders.</title>
        <authorList>
            <person name="Hu P."/>
            <person name="Dubinsky E.A."/>
            <person name="Probst A.J."/>
            <person name="Wang J."/>
            <person name="Sieber C.M.K."/>
            <person name="Tom L.M."/>
            <person name="Gardinali P."/>
            <person name="Banfield J.F."/>
            <person name="Atlas R.M."/>
            <person name="Andersen G.L."/>
        </authorList>
    </citation>
    <scope>NUCLEOTIDE SEQUENCE [LARGE SCALE GENOMIC DNA]</scope>
</reference>
<dbReference type="InterPro" id="IPR018042">
    <property type="entry name" value="Aspartate_kinase_CS"/>
</dbReference>
<evidence type="ECO:0000313" key="11">
    <source>
        <dbReference type="Proteomes" id="UP000196531"/>
    </source>
</evidence>
<dbReference type="GO" id="GO:0005524">
    <property type="term" value="F:ATP binding"/>
    <property type="evidence" value="ECO:0007669"/>
    <property type="project" value="UniProtKB-KW"/>
</dbReference>
<dbReference type="Gene3D" id="3.40.1160.10">
    <property type="entry name" value="Acetylglutamate kinase-like"/>
    <property type="match status" value="1"/>
</dbReference>
<evidence type="ECO:0000256" key="4">
    <source>
        <dbReference type="ARBA" id="ARBA00022741"/>
    </source>
</evidence>